<protein>
    <submittedName>
        <fullName evidence="2">Nuclear receptor coactivator 6</fullName>
    </submittedName>
</protein>
<dbReference type="GO" id="GO:0005667">
    <property type="term" value="C:transcription regulator complex"/>
    <property type="evidence" value="ECO:0007669"/>
    <property type="project" value="TreeGrafter"/>
</dbReference>
<keyword evidence="2" id="KW-0675">Receptor</keyword>
<evidence type="ECO:0000313" key="3">
    <source>
        <dbReference type="Proteomes" id="UP000028990"/>
    </source>
</evidence>
<accession>A0A091DJG8</accession>
<sequence>MATGTNQPAGSSGAPQVNLGNMQGPPCQLMGMHQQTVLSQHQMVQQQGTLNPQNPMSLSVAQLMPQGQMMTKAQNQNFGPSPQRMTLPKQLLSQQGQQIMAPHNQMMGTQGQVLLQQNPVIEQSMTNQMQENKQQFNTQNQSNVMPGPM</sequence>
<dbReference type="InterPro" id="IPR026638">
    <property type="entry name" value="NCOA6"/>
</dbReference>
<reference evidence="2 3" key="1">
    <citation type="submission" date="2013-11" db="EMBL/GenBank/DDBJ databases">
        <title>The Damaraland mole rat (Fukomys damarensis) genome and evolution of African mole rats.</title>
        <authorList>
            <person name="Gladyshev V.N."/>
            <person name="Fang X."/>
        </authorList>
    </citation>
    <scope>NUCLEOTIDE SEQUENCE [LARGE SCALE GENOMIC DNA]</scope>
    <source>
        <tissue evidence="2">Liver</tissue>
    </source>
</reference>
<proteinExistence type="predicted"/>
<dbReference type="AlphaFoldDB" id="A0A091DJG8"/>
<feature type="region of interest" description="Disordered" evidence="1">
    <location>
        <begin position="1"/>
        <end position="25"/>
    </location>
</feature>
<dbReference type="GO" id="GO:0003713">
    <property type="term" value="F:transcription coactivator activity"/>
    <property type="evidence" value="ECO:0007669"/>
    <property type="project" value="InterPro"/>
</dbReference>
<evidence type="ECO:0000256" key="1">
    <source>
        <dbReference type="SAM" id="MobiDB-lite"/>
    </source>
</evidence>
<feature type="compositionally biased region" description="Polar residues" evidence="1">
    <location>
        <begin position="1"/>
        <end position="21"/>
    </location>
</feature>
<dbReference type="GO" id="GO:0035097">
    <property type="term" value="C:histone methyltransferase complex"/>
    <property type="evidence" value="ECO:0007669"/>
    <property type="project" value="TreeGrafter"/>
</dbReference>
<dbReference type="Proteomes" id="UP000028990">
    <property type="component" value="Unassembled WGS sequence"/>
</dbReference>
<evidence type="ECO:0000313" key="2">
    <source>
        <dbReference type="EMBL" id="KFO32249.1"/>
    </source>
</evidence>
<dbReference type="PANTHER" id="PTHR15690">
    <property type="entry name" value="NUCLEAR RECEPTOR COACTIVATOR 6"/>
    <property type="match status" value="1"/>
</dbReference>
<gene>
    <name evidence="2" type="ORF">H920_06352</name>
</gene>
<name>A0A091DJG8_FUKDA</name>
<dbReference type="GO" id="GO:0045944">
    <property type="term" value="P:positive regulation of transcription by RNA polymerase II"/>
    <property type="evidence" value="ECO:0007669"/>
    <property type="project" value="TreeGrafter"/>
</dbReference>
<keyword evidence="3" id="KW-1185">Reference proteome</keyword>
<dbReference type="PANTHER" id="PTHR15690:SF0">
    <property type="entry name" value="NUCLEAR RECEPTOR COACTIVATOR 6"/>
    <property type="match status" value="1"/>
</dbReference>
<organism evidence="2 3">
    <name type="scientific">Fukomys damarensis</name>
    <name type="common">Damaraland mole rat</name>
    <name type="synonym">Cryptomys damarensis</name>
    <dbReference type="NCBI Taxonomy" id="885580"/>
    <lineage>
        <taxon>Eukaryota</taxon>
        <taxon>Metazoa</taxon>
        <taxon>Chordata</taxon>
        <taxon>Craniata</taxon>
        <taxon>Vertebrata</taxon>
        <taxon>Euteleostomi</taxon>
        <taxon>Mammalia</taxon>
        <taxon>Eutheria</taxon>
        <taxon>Euarchontoglires</taxon>
        <taxon>Glires</taxon>
        <taxon>Rodentia</taxon>
        <taxon>Hystricomorpha</taxon>
        <taxon>Bathyergidae</taxon>
        <taxon>Fukomys</taxon>
    </lineage>
</organism>
<dbReference type="EMBL" id="KN122191">
    <property type="protein sequence ID" value="KFO32249.1"/>
    <property type="molecule type" value="Genomic_DNA"/>
</dbReference>